<feature type="region of interest" description="Disordered" evidence="5">
    <location>
        <begin position="162"/>
        <end position="201"/>
    </location>
</feature>
<dbReference type="Pfam" id="PF08601">
    <property type="entry name" value="PAP1"/>
    <property type="match status" value="1"/>
</dbReference>
<dbReference type="GO" id="GO:0001228">
    <property type="term" value="F:DNA-binding transcription activator activity, RNA polymerase II-specific"/>
    <property type="evidence" value="ECO:0007669"/>
    <property type="project" value="TreeGrafter"/>
</dbReference>
<dbReference type="InterPro" id="IPR046347">
    <property type="entry name" value="bZIP_sf"/>
</dbReference>
<keyword evidence="4" id="KW-0175">Coiled coil</keyword>
<dbReference type="AlphaFoldDB" id="A0A1E3PFY7"/>
<evidence type="ECO:0000256" key="4">
    <source>
        <dbReference type="SAM" id="Coils"/>
    </source>
</evidence>
<sequence>MSTNSFNLGNSDDSQIISLNIWDKPSFVTTSTLPRPPPSEAADGTVTSGDKVKHTEKRKPAATQSSIQEEDTLTHKVVKPSAPEERRKPGRKLDQKEPANKRKAQNRAAQRAFRERKERHLIELEEKVESLEQETTVTHNENEFLRFQVKRLQNELKMYREKTKQTGFSSIIPTSEPGSNLDSSLRKSSSASIENLPNDGLSSNPAFTFEFPFYNNESSATDGNNFNKSSDSSNSSSSAKPSPFSEYSNDSYDKAGILSTSSSLTGPEDADEEREFCYELSQACGTKNQHSLSKASLSSSFSGDDKKPSFTETSQPYAEESSITAPDMSLLDELTKSATDPIPATANSFLGDGFDNNHNLNSTLFDFDNLDGIDFSLYRDQVFDTEDFTLPELISEDNKNQSSGTDLFGQLEDSGKDLFENINSVPSTTASDSFLDTTPKDLVINTEEPIGSEFDHNESDLIVPSTNKDLLNCAAVWDRITHHPKYHDIDIDGLCVELKQKAKCSEFGIVLAEKDLDNSLFG</sequence>
<dbReference type="PROSITE" id="PS50217">
    <property type="entry name" value="BZIP"/>
    <property type="match status" value="1"/>
</dbReference>
<dbReference type="PANTHER" id="PTHR40621">
    <property type="entry name" value="TRANSCRIPTION FACTOR KAPC-RELATED"/>
    <property type="match status" value="1"/>
</dbReference>
<feature type="compositionally biased region" description="Basic and acidic residues" evidence="5">
    <location>
        <begin position="82"/>
        <end position="100"/>
    </location>
</feature>
<dbReference type="PANTHER" id="PTHR40621:SF6">
    <property type="entry name" value="AP-1-LIKE TRANSCRIPTION FACTOR YAP1-RELATED"/>
    <property type="match status" value="1"/>
</dbReference>
<dbReference type="GO" id="GO:0005737">
    <property type="term" value="C:cytoplasm"/>
    <property type="evidence" value="ECO:0007669"/>
    <property type="project" value="UniProtKB-SubCell"/>
</dbReference>
<keyword evidence="3" id="KW-0539">Nucleus</keyword>
<feature type="compositionally biased region" description="Polar residues" evidence="5">
    <location>
        <begin position="310"/>
        <end position="324"/>
    </location>
</feature>
<evidence type="ECO:0000313" key="8">
    <source>
        <dbReference type="Proteomes" id="UP000095009"/>
    </source>
</evidence>
<evidence type="ECO:0000256" key="1">
    <source>
        <dbReference type="ARBA" id="ARBA00004123"/>
    </source>
</evidence>
<evidence type="ECO:0000256" key="3">
    <source>
        <dbReference type="ARBA" id="ARBA00023242"/>
    </source>
</evidence>
<keyword evidence="8" id="KW-1185">Reference proteome</keyword>
<proteinExistence type="predicted"/>
<feature type="domain" description="BZIP" evidence="6">
    <location>
        <begin position="96"/>
        <end position="159"/>
    </location>
</feature>
<dbReference type="SMART" id="SM00338">
    <property type="entry name" value="BRLZ"/>
    <property type="match status" value="1"/>
</dbReference>
<dbReference type="InterPro" id="IPR013910">
    <property type="entry name" value="TF_PAP1"/>
</dbReference>
<dbReference type="GO" id="GO:0090575">
    <property type="term" value="C:RNA polymerase II transcription regulator complex"/>
    <property type="evidence" value="ECO:0007669"/>
    <property type="project" value="TreeGrafter"/>
</dbReference>
<dbReference type="CDD" id="cd14688">
    <property type="entry name" value="bZIP_YAP"/>
    <property type="match status" value="1"/>
</dbReference>
<evidence type="ECO:0000313" key="7">
    <source>
        <dbReference type="EMBL" id="ODQ64230.1"/>
    </source>
</evidence>
<dbReference type="InterPro" id="IPR050936">
    <property type="entry name" value="AP-1-like"/>
</dbReference>
<comment type="subcellular location">
    <subcellularLocation>
        <location evidence="2">Cytoplasm</location>
    </subcellularLocation>
    <subcellularLocation>
        <location evidence="1">Nucleus</location>
    </subcellularLocation>
</comment>
<feature type="region of interest" description="Disordered" evidence="5">
    <location>
        <begin position="222"/>
        <end position="251"/>
    </location>
</feature>
<feature type="coiled-coil region" evidence="4">
    <location>
        <begin position="114"/>
        <end position="162"/>
    </location>
</feature>
<dbReference type="Gene3D" id="1.10.238.100">
    <property type="entry name" value="YAP1 redox domain. Chain B"/>
    <property type="match status" value="1"/>
</dbReference>
<dbReference type="STRING" id="857566.A0A1E3PFY7"/>
<protein>
    <recommendedName>
        <fullName evidence="6">BZIP domain-containing protein</fullName>
    </recommendedName>
</protein>
<evidence type="ECO:0000256" key="5">
    <source>
        <dbReference type="SAM" id="MobiDB-lite"/>
    </source>
</evidence>
<dbReference type="Pfam" id="PF00170">
    <property type="entry name" value="bZIP_1"/>
    <property type="match status" value="1"/>
</dbReference>
<evidence type="ECO:0000256" key="2">
    <source>
        <dbReference type="ARBA" id="ARBA00004496"/>
    </source>
</evidence>
<feature type="region of interest" description="Disordered" evidence="5">
    <location>
        <begin position="27"/>
        <end position="114"/>
    </location>
</feature>
<dbReference type="Gene3D" id="1.20.5.170">
    <property type="match status" value="1"/>
</dbReference>
<reference evidence="7 8" key="1">
    <citation type="journal article" date="2016" name="Proc. Natl. Acad. Sci. U.S.A.">
        <title>Comparative genomics of biotechnologically important yeasts.</title>
        <authorList>
            <person name="Riley R."/>
            <person name="Haridas S."/>
            <person name="Wolfe K.H."/>
            <person name="Lopes M.R."/>
            <person name="Hittinger C.T."/>
            <person name="Goeker M."/>
            <person name="Salamov A.A."/>
            <person name="Wisecaver J.H."/>
            <person name="Long T.M."/>
            <person name="Calvey C.H."/>
            <person name="Aerts A.L."/>
            <person name="Barry K.W."/>
            <person name="Choi C."/>
            <person name="Clum A."/>
            <person name="Coughlan A.Y."/>
            <person name="Deshpande S."/>
            <person name="Douglass A.P."/>
            <person name="Hanson S.J."/>
            <person name="Klenk H.-P."/>
            <person name="LaButti K.M."/>
            <person name="Lapidus A."/>
            <person name="Lindquist E.A."/>
            <person name="Lipzen A.M."/>
            <person name="Meier-Kolthoff J.P."/>
            <person name="Ohm R.A."/>
            <person name="Otillar R.P."/>
            <person name="Pangilinan J.L."/>
            <person name="Peng Y."/>
            <person name="Rokas A."/>
            <person name="Rosa C.A."/>
            <person name="Scheuner C."/>
            <person name="Sibirny A.A."/>
            <person name="Slot J.C."/>
            <person name="Stielow J.B."/>
            <person name="Sun H."/>
            <person name="Kurtzman C.P."/>
            <person name="Blackwell M."/>
            <person name="Grigoriev I.V."/>
            <person name="Jeffries T.W."/>
        </authorList>
    </citation>
    <scope>NUCLEOTIDE SEQUENCE [LARGE SCALE GENOMIC DNA]</scope>
    <source>
        <strain evidence="7 8">DSM 6958</strain>
    </source>
</reference>
<dbReference type="GO" id="GO:0034599">
    <property type="term" value="P:cellular response to oxidative stress"/>
    <property type="evidence" value="ECO:0007669"/>
    <property type="project" value="UniProtKB-ARBA"/>
</dbReference>
<feature type="compositionally biased region" description="Polar residues" evidence="5">
    <location>
        <begin position="165"/>
        <end position="178"/>
    </location>
</feature>
<dbReference type="InterPro" id="IPR004827">
    <property type="entry name" value="bZIP"/>
</dbReference>
<dbReference type="OrthoDB" id="5380163at2759"/>
<dbReference type="SUPFAM" id="SSF57959">
    <property type="entry name" value="Leucine zipper domain"/>
    <property type="match status" value="1"/>
</dbReference>
<name>A0A1E3PFY7_9ASCO</name>
<accession>A0A1E3PFY7</accession>
<feature type="compositionally biased region" description="Low complexity" evidence="5">
    <location>
        <begin position="179"/>
        <end position="192"/>
    </location>
</feature>
<dbReference type="InterPro" id="IPR023167">
    <property type="entry name" value="Yap1_redox_dom_sf"/>
</dbReference>
<feature type="compositionally biased region" description="Low complexity" evidence="5">
    <location>
        <begin position="224"/>
        <end position="245"/>
    </location>
</feature>
<dbReference type="PROSITE" id="PS00036">
    <property type="entry name" value="BZIP_BASIC"/>
    <property type="match status" value="1"/>
</dbReference>
<gene>
    <name evidence="7" type="ORF">NADFUDRAFT_47492</name>
</gene>
<dbReference type="GO" id="GO:0000976">
    <property type="term" value="F:transcription cis-regulatory region binding"/>
    <property type="evidence" value="ECO:0007669"/>
    <property type="project" value="InterPro"/>
</dbReference>
<dbReference type="SUPFAM" id="SSF111430">
    <property type="entry name" value="YAP1 redox domain"/>
    <property type="match status" value="1"/>
</dbReference>
<feature type="region of interest" description="Disordered" evidence="5">
    <location>
        <begin position="295"/>
        <end position="326"/>
    </location>
</feature>
<dbReference type="FunFam" id="1.20.5.170:FF:000067">
    <property type="entry name" value="BZIP transcription factor"/>
    <property type="match status" value="1"/>
</dbReference>
<dbReference type="EMBL" id="KV454412">
    <property type="protein sequence ID" value="ODQ64230.1"/>
    <property type="molecule type" value="Genomic_DNA"/>
</dbReference>
<dbReference type="Proteomes" id="UP000095009">
    <property type="component" value="Unassembled WGS sequence"/>
</dbReference>
<evidence type="ECO:0000259" key="6">
    <source>
        <dbReference type="PROSITE" id="PS50217"/>
    </source>
</evidence>
<organism evidence="7 8">
    <name type="scientific">Nadsonia fulvescens var. elongata DSM 6958</name>
    <dbReference type="NCBI Taxonomy" id="857566"/>
    <lineage>
        <taxon>Eukaryota</taxon>
        <taxon>Fungi</taxon>
        <taxon>Dikarya</taxon>
        <taxon>Ascomycota</taxon>
        <taxon>Saccharomycotina</taxon>
        <taxon>Dipodascomycetes</taxon>
        <taxon>Dipodascales</taxon>
        <taxon>Dipodascales incertae sedis</taxon>
        <taxon>Nadsonia</taxon>
    </lineage>
</organism>